<keyword evidence="12" id="KW-0843">Virulence</keyword>
<evidence type="ECO:0000256" key="13">
    <source>
        <dbReference type="ARBA" id="ARBA00023145"/>
    </source>
</evidence>
<comment type="catalytic activity">
    <reaction evidence="1">
        <text>Release of an N-terminal tripeptide from a polypeptide.</text>
        <dbReference type="EC" id="3.4.14.10"/>
    </reaction>
</comment>
<dbReference type="CDD" id="cd11377">
    <property type="entry name" value="Pro-peptidase_S53"/>
    <property type="match status" value="1"/>
</dbReference>
<comment type="subcellular location">
    <subcellularLocation>
        <location evidence="3">Secreted</location>
        <location evidence="3">Extracellular space</location>
    </subcellularLocation>
</comment>
<comment type="cofactor">
    <cofactor evidence="15">
        <name>Ca(2+)</name>
        <dbReference type="ChEBI" id="CHEBI:29108"/>
    </cofactor>
    <text evidence="15">Binds 1 Ca(2+) ion per subunit.</text>
</comment>
<name>A0A4Z1H7Y2_9HELO</name>
<feature type="binding site" evidence="15">
    <location>
        <position position="545"/>
    </location>
    <ligand>
        <name>Ca(2+)</name>
        <dbReference type="ChEBI" id="CHEBI:29108"/>
    </ligand>
</feature>
<evidence type="ECO:0000256" key="8">
    <source>
        <dbReference type="ARBA" id="ARBA00022729"/>
    </source>
</evidence>
<keyword evidence="7 15" id="KW-0479">Metal-binding</keyword>
<gene>
    <name evidence="18" type="ORF">BOTNAR_0719g00010</name>
</gene>
<dbReference type="EC" id="3.4.14.10" evidence="4"/>
<dbReference type="GO" id="GO:0006508">
    <property type="term" value="P:proteolysis"/>
    <property type="evidence" value="ECO:0007669"/>
    <property type="project" value="UniProtKB-KW"/>
</dbReference>
<evidence type="ECO:0000256" key="14">
    <source>
        <dbReference type="ARBA" id="ARBA00023180"/>
    </source>
</evidence>
<feature type="active site" description="Charge relay system" evidence="15">
    <location>
        <position position="288"/>
    </location>
</feature>
<evidence type="ECO:0000256" key="1">
    <source>
        <dbReference type="ARBA" id="ARBA00001910"/>
    </source>
</evidence>
<dbReference type="Proteomes" id="UP000297452">
    <property type="component" value="Unassembled WGS sequence"/>
</dbReference>
<evidence type="ECO:0000256" key="11">
    <source>
        <dbReference type="ARBA" id="ARBA00022837"/>
    </source>
</evidence>
<keyword evidence="19" id="KW-1185">Reference proteome</keyword>
<dbReference type="PROSITE" id="PS51695">
    <property type="entry name" value="SEDOLISIN"/>
    <property type="match status" value="1"/>
</dbReference>
<sequence length="610" mass="67820">MYECIVFLLFDLTCITTGALDQVHIFEKLRHIPEGWEQLSTPDPQQLLRFHVALRSRNTDIFEKTLLNISSPDNVLYRQHMSRSEVETMLKTDEESRTTVWSWFLDAGIPSDDITDKDDWLQVTTRVQVVEAMLNNTFFWYRELSRGQQRIRTLQYSVPKSVAAHINVIQPTTRFGQMSPQSIDTIFCLPKSALQDTYQHIQTPDFNRKFCNNTITLKFLKAIYNVHYEAEINDRNVIGLESFLNEYARYSDLALFKEKLAPDALGQKMSVVSINGAPNDQSPGSSTEANLDIQYVMGMANGIHVTEFITSGLATLVPEYDHPSLHGSNKLYLDLLRYLLRLPNEELHSTISVSYGEDEQTVPKSYALQTCFMIAQLGVRGTSVIVASGDKGVGTACMKNDGSNITHFPPQFPASCPWVTSVGGVRYIDPEQAVYFSSGGFSDLWPTPSYQQEAVEDFLQTQLGDRQKGLFDPRGRAFPDVSARSVRYIIADAGHMIYEDGTSCAAPNFAGIIGLLNAAHISSHLPPFGFLNPWLYSVGKKGLNDILHGGSTGCNGHVRFEGGLNGSPIVPYASWNATPGWDPVTGLGTPDFGKLLELSTPWISNSGGSV</sequence>
<accession>A0A4Z1H7Y2</accession>
<feature type="binding site" evidence="15">
    <location>
        <position position="546"/>
    </location>
    <ligand>
        <name>Ca(2+)</name>
        <dbReference type="ChEBI" id="CHEBI:29108"/>
    </ligand>
</feature>
<keyword evidence="6 15" id="KW-0645">Protease</keyword>
<dbReference type="STRING" id="278944.A0A4Z1H7Y2"/>
<evidence type="ECO:0000256" key="2">
    <source>
        <dbReference type="ARBA" id="ARBA00002451"/>
    </source>
</evidence>
<evidence type="ECO:0000256" key="3">
    <source>
        <dbReference type="ARBA" id="ARBA00004239"/>
    </source>
</evidence>
<dbReference type="InterPro" id="IPR015366">
    <property type="entry name" value="S53_propep"/>
</dbReference>
<dbReference type="SUPFAM" id="SSF52743">
    <property type="entry name" value="Subtilisin-like"/>
    <property type="match status" value="1"/>
</dbReference>
<evidence type="ECO:0000256" key="7">
    <source>
        <dbReference type="ARBA" id="ARBA00022723"/>
    </source>
</evidence>
<dbReference type="PANTHER" id="PTHR14218:SF15">
    <property type="entry name" value="TRIPEPTIDYL-PEPTIDASE 1"/>
    <property type="match status" value="1"/>
</dbReference>
<dbReference type="SMART" id="SM00944">
    <property type="entry name" value="Pro-kuma_activ"/>
    <property type="match status" value="1"/>
</dbReference>
<evidence type="ECO:0000313" key="19">
    <source>
        <dbReference type="Proteomes" id="UP000297452"/>
    </source>
</evidence>
<keyword evidence="13" id="KW-0865">Zymogen</keyword>
<keyword evidence="11 15" id="KW-0106">Calcium</keyword>
<keyword evidence="10 15" id="KW-0720">Serine protease</keyword>
<dbReference type="OrthoDB" id="409122at2759"/>
<feature type="chain" id="PRO_5021486644" description="tripeptidyl-peptidase II" evidence="16">
    <location>
        <begin position="20"/>
        <end position="610"/>
    </location>
</feature>
<dbReference type="InterPro" id="IPR030400">
    <property type="entry name" value="Sedolisin_dom"/>
</dbReference>
<dbReference type="AlphaFoldDB" id="A0A4Z1H7Y2"/>
<reference evidence="18 19" key="1">
    <citation type="submission" date="2017-12" db="EMBL/GenBank/DDBJ databases">
        <title>Comparative genomics of Botrytis spp.</title>
        <authorList>
            <person name="Valero-Jimenez C.A."/>
            <person name="Tapia P."/>
            <person name="Veloso J."/>
            <person name="Silva-Moreno E."/>
            <person name="Staats M."/>
            <person name="Valdes J.H."/>
            <person name="Van Kan J.A.L."/>
        </authorList>
    </citation>
    <scope>NUCLEOTIDE SEQUENCE [LARGE SCALE GENOMIC DNA]</scope>
    <source>
        <strain evidence="18 19">MUCL2120</strain>
    </source>
</reference>
<feature type="domain" description="Peptidase S53" evidence="17">
    <location>
        <begin position="214"/>
        <end position="602"/>
    </location>
</feature>
<feature type="active site" description="Charge relay system" evidence="15">
    <location>
        <position position="292"/>
    </location>
</feature>
<evidence type="ECO:0000313" key="18">
    <source>
        <dbReference type="EMBL" id="TGO44935.1"/>
    </source>
</evidence>
<keyword evidence="5" id="KW-0964">Secreted</keyword>
<evidence type="ECO:0000256" key="4">
    <source>
        <dbReference type="ARBA" id="ARBA00012462"/>
    </source>
</evidence>
<feature type="binding site" evidence="15">
    <location>
        <position position="580"/>
    </location>
    <ligand>
        <name>Ca(2+)</name>
        <dbReference type="ChEBI" id="CHEBI:29108"/>
    </ligand>
</feature>
<dbReference type="GO" id="GO:0046872">
    <property type="term" value="F:metal ion binding"/>
    <property type="evidence" value="ECO:0007669"/>
    <property type="project" value="UniProtKB-UniRule"/>
</dbReference>
<evidence type="ECO:0000256" key="15">
    <source>
        <dbReference type="PROSITE-ProRule" id="PRU01032"/>
    </source>
</evidence>
<feature type="active site" description="Charge relay system" evidence="15">
    <location>
        <position position="503"/>
    </location>
</feature>
<dbReference type="CDD" id="cd04056">
    <property type="entry name" value="Peptidases_S53"/>
    <property type="match status" value="1"/>
</dbReference>
<dbReference type="GO" id="GO:0004252">
    <property type="term" value="F:serine-type endopeptidase activity"/>
    <property type="evidence" value="ECO:0007669"/>
    <property type="project" value="UniProtKB-UniRule"/>
</dbReference>
<evidence type="ECO:0000256" key="10">
    <source>
        <dbReference type="ARBA" id="ARBA00022825"/>
    </source>
</evidence>
<evidence type="ECO:0000259" key="17">
    <source>
        <dbReference type="PROSITE" id="PS51695"/>
    </source>
</evidence>
<dbReference type="Pfam" id="PF09286">
    <property type="entry name" value="Pro-kuma_activ"/>
    <property type="match status" value="1"/>
</dbReference>
<organism evidence="18 19">
    <name type="scientific">Botryotinia narcissicola</name>
    <dbReference type="NCBI Taxonomy" id="278944"/>
    <lineage>
        <taxon>Eukaryota</taxon>
        <taxon>Fungi</taxon>
        <taxon>Dikarya</taxon>
        <taxon>Ascomycota</taxon>
        <taxon>Pezizomycotina</taxon>
        <taxon>Leotiomycetes</taxon>
        <taxon>Helotiales</taxon>
        <taxon>Sclerotiniaceae</taxon>
        <taxon>Botryotinia</taxon>
    </lineage>
</organism>
<dbReference type="SUPFAM" id="SSF54897">
    <property type="entry name" value="Protease propeptides/inhibitors"/>
    <property type="match status" value="1"/>
</dbReference>
<evidence type="ECO:0000256" key="16">
    <source>
        <dbReference type="SAM" id="SignalP"/>
    </source>
</evidence>
<dbReference type="GO" id="GO:0005576">
    <property type="term" value="C:extracellular region"/>
    <property type="evidence" value="ECO:0007669"/>
    <property type="project" value="UniProtKB-SubCell"/>
</dbReference>
<keyword evidence="8 16" id="KW-0732">Signal</keyword>
<dbReference type="FunFam" id="3.40.50.200:FF:000015">
    <property type="entry name" value="Tripeptidyl peptidase A"/>
    <property type="match status" value="1"/>
</dbReference>
<dbReference type="InterPro" id="IPR050819">
    <property type="entry name" value="Tripeptidyl-peptidase_I"/>
</dbReference>
<dbReference type="InterPro" id="IPR036852">
    <property type="entry name" value="Peptidase_S8/S53_dom_sf"/>
</dbReference>
<dbReference type="GO" id="GO:0008240">
    <property type="term" value="F:tripeptidyl-peptidase activity"/>
    <property type="evidence" value="ECO:0007669"/>
    <property type="project" value="UniProtKB-EC"/>
</dbReference>
<feature type="binding site" evidence="15">
    <location>
        <position position="582"/>
    </location>
    <ligand>
        <name>Ca(2+)</name>
        <dbReference type="ChEBI" id="CHEBI:29108"/>
    </ligand>
</feature>
<dbReference type="PROSITE" id="PS00138">
    <property type="entry name" value="SUBTILASE_SER"/>
    <property type="match status" value="1"/>
</dbReference>
<keyword evidence="9 15" id="KW-0378">Hydrolase</keyword>
<evidence type="ECO:0000256" key="5">
    <source>
        <dbReference type="ARBA" id="ARBA00022525"/>
    </source>
</evidence>
<proteinExistence type="predicted"/>
<comment type="caution">
    <text evidence="18">The sequence shown here is derived from an EMBL/GenBank/DDBJ whole genome shotgun (WGS) entry which is preliminary data.</text>
</comment>
<dbReference type="EMBL" id="PQXJ01000716">
    <property type="protein sequence ID" value="TGO44935.1"/>
    <property type="molecule type" value="Genomic_DNA"/>
</dbReference>
<comment type="function">
    <text evidence="2">Secreted tripeptidyl-peptidase which degrades proteins at acidic pHs and is involved in virulence.</text>
</comment>
<dbReference type="InterPro" id="IPR023828">
    <property type="entry name" value="Peptidase_S8_Ser-AS"/>
</dbReference>
<dbReference type="PANTHER" id="PTHR14218">
    <property type="entry name" value="PROTEASE S8 TRIPEPTIDYL PEPTIDASE I CLN2"/>
    <property type="match status" value="1"/>
</dbReference>
<dbReference type="Gene3D" id="3.40.50.200">
    <property type="entry name" value="Peptidase S8/S53 domain"/>
    <property type="match status" value="1"/>
</dbReference>
<evidence type="ECO:0000256" key="12">
    <source>
        <dbReference type="ARBA" id="ARBA00023026"/>
    </source>
</evidence>
<evidence type="ECO:0000256" key="6">
    <source>
        <dbReference type="ARBA" id="ARBA00022670"/>
    </source>
</evidence>
<evidence type="ECO:0000256" key="9">
    <source>
        <dbReference type="ARBA" id="ARBA00022801"/>
    </source>
</evidence>
<keyword evidence="14" id="KW-0325">Glycoprotein</keyword>
<feature type="signal peptide" evidence="16">
    <location>
        <begin position="1"/>
        <end position="19"/>
    </location>
</feature>
<protein>
    <recommendedName>
        <fullName evidence="4">tripeptidyl-peptidase II</fullName>
        <ecNumber evidence="4">3.4.14.10</ecNumber>
    </recommendedName>
</protein>